<feature type="domain" description="JmjC" evidence="1">
    <location>
        <begin position="16"/>
        <end position="152"/>
    </location>
</feature>
<dbReference type="Gene3D" id="2.60.120.650">
    <property type="entry name" value="Cupin"/>
    <property type="match status" value="1"/>
</dbReference>
<dbReference type="PANTHER" id="PTHR12461">
    <property type="entry name" value="HYPOXIA-INDUCIBLE FACTOR 1 ALPHA INHIBITOR-RELATED"/>
    <property type="match status" value="1"/>
</dbReference>
<dbReference type="InterPro" id="IPR041667">
    <property type="entry name" value="Cupin_8"/>
</dbReference>
<dbReference type="PANTHER" id="PTHR12461:SF105">
    <property type="entry name" value="HYPOXIA-INDUCIBLE FACTOR 1-ALPHA INHIBITOR"/>
    <property type="match status" value="1"/>
</dbReference>
<evidence type="ECO:0000259" key="1">
    <source>
        <dbReference type="PROSITE" id="PS51184"/>
    </source>
</evidence>
<name>A0A914YBI8_9BILA</name>
<accession>A0A914YBI8</accession>
<sequence>MSTGLDSPKAYLAQHALLDQLNLLDSVPIPDYASLLPSEADPLVNVFIGPSGTISPLHFDPRPNFFCQIRGRKFVRLINPKYQEDVYLNPDPMYANSSIADFENLDFLKYPRLKEVEMEDVILEEGECLYMPQKYFHLMRSLSPSISVSIWI</sequence>
<dbReference type="Pfam" id="PF13621">
    <property type="entry name" value="Cupin_8"/>
    <property type="match status" value="1"/>
</dbReference>
<dbReference type="Proteomes" id="UP000887577">
    <property type="component" value="Unplaced"/>
</dbReference>
<reference evidence="3" key="1">
    <citation type="submission" date="2022-11" db="UniProtKB">
        <authorList>
            <consortium name="WormBaseParasite"/>
        </authorList>
    </citation>
    <scope>IDENTIFICATION</scope>
</reference>
<keyword evidence="2" id="KW-1185">Reference proteome</keyword>
<dbReference type="WBParaSite" id="PSU_v2.g1613.t1">
    <property type="protein sequence ID" value="PSU_v2.g1613.t1"/>
    <property type="gene ID" value="PSU_v2.g1613"/>
</dbReference>
<proteinExistence type="predicted"/>
<evidence type="ECO:0000313" key="3">
    <source>
        <dbReference type="WBParaSite" id="PSU_v2.g1613.t1"/>
    </source>
</evidence>
<dbReference type="SUPFAM" id="SSF51197">
    <property type="entry name" value="Clavaminate synthase-like"/>
    <property type="match status" value="1"/>
</dbReference>
<organism evidence="2 3">
    <name type="scientific">Panagrolaimus superbus</name>
    <dbReference type="NCBI Taxonomy" id="310955"/>
    <lineage>
        <taxon>Eukaryota</taxon>
        <taxon>Metazoa</taxon>
        <taxon>Ecdysozoa</taxon>
        <taxon>Nematoda</taxon>
        <taxon>Chromadorea</taxon>
        <taxon>Rhabditida</taxon>
        <taxon>Tylenchina</taxon>
        <taxon>Panagrolaimomorpha</taxon>
        <taxon>Panagrolaimoidea</taxon>
        <taxon>Panagrolaimidae</taxon>
        <taxon>Panagrolaimus</taxon>
    </lineage>
</organism>
<dbReference type="AlphaFoldDB" id="A0A914YBI8"/>
<dbReference type="PROSITE" id="PS51184">
    <property type="entry name" value="JMJC"/>
    <property type="match status" value="1"/>
</dbReference>
<evidence type="ECO:0000313" key="2">
    <source>
        <dbReference type="Proteomes" id="UP000887577"/>
    </source>
</evidence>
<protein>
    <submittedName>
        <fullName evidence="3">JmjC domain-containing protein</fullName>
    </submittedName>
</protein>
<dbReference type="InterPro" id="IPR003347">
    <property type="entry name" value="JmjC_dom"/>
</dbReference>